<reference evidence="2" key="1">
    <citation type="journal article" date="2020" name="Microb. Ecol.">
        <title>The Under-explored Extracellular Proteome of Aero-Terrestrial Microalgae Provides Clues on Different Mechanisms of Desiccation Tolerance in Non-Model Organisms.</title>
        <authorList>
            <person name="Gonzalez-Hourcade M."/>
            <person name="Del Campo E.M."/>
            <person name="Casano L.M."/>
        </authorList>
    </citation>
    <scope>NUCLEOTIDE SEQUENCE</scope>
    <source>
        <strain evidence="2">SAG 216-12</strain>
    </source>
</reference>
<dbReference type="EMBL" id="MT438930">
    <property type="protein sequence ID" value="QOL01177.1"/>
    <property type="molecule type" value="mRNA"/>
</dbReference>
<dbReference type="AlphaFoldDB" id="A0A7L9QEB7"/>
<evidence type="ECO:0000256" key="1">
    <source>
        <dbReference type="SAM" id="SignalP"/>
    </source>
</evidence>
<keyword evidence="1" id="KW-0732">Signal</keyword>
<organism evidence="2">
    <name type="scientific">Pseudococcomyxa simplex</name>
    <dbReference type="NCBI Taxonomy" id="464287"/>
    <lineage>
        <taxon>Eukaryota</taxon>
        <taxon>Viridiplantae</taxon>
        <taxon>Chlorophyta</taxon>
        <taxon>core chlorophytes</taxon>
        <taxon>Trebouxiophyceae</taxon>
        <taxon>Chlorellales</taxon>
        <taxon>Oocystaceae</taxon>
        <taxon>Pseudococcomyxa</taxon>
    </lineage>
</organism>
<proteinExistence type="evidence at transcript level"/>
<accession>A0A7L9QEB7</accession>
<feature type="chain" id="PRO_5029462694" evidence="1">
    <location>
        <begin position="24"/>
        <end position="309"/>
    </location>
</feature>
<name>A0A7L9QEB7_9CHLO</name>
<feature type="signal peptide" evidence="1">
    <location>
        <begin position="1"/>
        <end position="23"/>
    </location>
</feature>
<protein>
    <submittedName>
        <fullName evidence="2">Putative extracellular protein CSOL_095</fullName>
    </submittedName>
</protein>
<evidence type="ECO:0000313" key="2">
    <source>
        <dbReference type="EMBL" id="QOL01177.1"/>
    </source>
</evidence>
<sequence length="309" mass="32878">MMQGFQFLWMSCCSLLLVQLVAGQALPQGAGVPSLAPAPAPEESDTDYSFHRGGKYTNAVPTFAAPADATGSLIDAMAPSPMASPAAAPMMSANALNNALAPAPAAAASCNSSSESASLLFIQQAKLANFTTKGKNTVMVLSNVSAQTIFFADKPERYAGMLGTDYFSTDKMFYSNKSNDWLDAPNAALFGLRGNKPQNNTVVIVTLRDPVYDAAANTLTYNVTFVPERHVGSIANFYRRHKSMPNFAKVIDKIEGRAFLRDVALFIDNFETTGLLNPNPVDNTYIPGGGGGCFEGGWGWANGCGGAWW</sequence>